<evidence type="ECO:0000256" key="15">
    <source>
        <dbReference type="ARBA" id="ARBA00047316"/>
    </source>
</evidence>
<dbReference type="Gene3D" id="3.50.50.60">
    <property type="entry name" value="FAD/NAD(P)-binding domain"/>
    <property type="match status" value="1"/>
</dbReference>
<dbReference type="AlphaFoldDB" id="A0A2R8A9K1"/>
<gene>
    <name evidence="18" type="primary">soxB_1</name>
    <name evidence="18" type="ORF">POI8812_01196</name>
</gene>
<dbReference type="EC" id="1.5.3.24" evidence="11"/>
<dbReference type="GO" id="GO:0046653">
    <property type="term" value="P:tetrahydrofolate metabolic process"/>
    <property type="evidence" value="ECO:0007669"/>
    <property type="project" value="InterPro"/>
</dbReference>
<dbReference type="Gene3D" id="3.30.9.10">
    <property type="entry name" value="D-Amino Acid Oxidase, subunit A, domain 2"/>
    <property type="match status" value="1"/>
</dbReference>
<evidence type="ECO:0000256" key="10">
    <source>
        <dbReference type="ARBA" id="ARBA00043973"/>
    </source>
</evidence>
<dbReference type="GO" id="GO:0008115">
    <property type="term" value="F:sarcosine oxidase activity"/>
    <property type="evidence" value="ECO:0007669"/>
    <property type="project" value="InterPro"/>
</dbReference>
<name>A0A2R8A9K1_9RHOB</name>
<dbReference type="InterPro" id="IPR006076">
    <property type="entry name" value="FAD-dep_OxRdtase"/>
</dbReference>
<dbReference type="NCBIfam" id="TIGR01373">
    <property type="entry name" value="soxB"/>
    <property type="match status" value="1"/>
</dbReference>
<dbReference type="SUPFAM" id="SSF51905">
    <property type="entry name" value="FAD/NAD(P)-binding domain"/>
    <property type="match status" value="1"/>
</dbReference>
<evidence type="ECO:0000256" key="7">
    <source>
        <dbReference type="ARBA" id="ARBA00022741"/>
    </source>
</evidence>
<evidence type="ECO:0000313" key="19">
    <source>
        <dbReference type="Proteomes" id="UP000244932"/>
    </source>
</evidence>
<comment type="cofactor">
    <cofactor evidence="2">
        <name>FAD</name>
        <dbReference type="ChEBI" id="CHEBI:57692"/>
    </cofactor>
</comment>
<dbReference type="Proteomes" id="UP000244932">
    <property type="component" value="Unassembled WGS sequence"/>
</dbReference>
<evidence type="ECO:0000259" key="17">
    <source>
        <dbReference type="PROSITE" id="PS50206"/>
    </source>
</evidence>
<evidence type="ECO:0000256" key="16">
    <source>
        <dbReference type="ARBA" id="ARBA00048917"/>
    </source>
</evidence>
<dbReference type="InterPro" id="IPR001763">
    <property type="entry name" value="Rhodanese-like_dom"/>
</dbReference>
<evidence type="ECO:0000313" key="18">
    <source>
        <dbReference type="EMBL" id="SPF28893.1"/>
    </source>
</evidence>
<evidence type="ECO:0000256" key="13">
    <source>
        <dbReference type="ARBA" id="ARBA00044216"/>
    </source>
</evidence>
<comment type="cofactor">
    <cofactor evidence="1">
        <name>FMN</name>
        <dbReference type="ChEBI" id="CHEBI:58210"/>
    </cofactor>
</comment>
<proteinExistence type="inferred from homology"/>
<keyword evidence="6" id="KW-0288">FMN</keyword>
<evidence type="ECO:0000256" key="8">
    <source>
        <dbReference type="ARBA" id="ARBA00022827"/>
    </source>
</evidence>
<dbReference type="PANTHER" id="PTHR13847:SF287">
    <property type="entry name" value="FAD-DEPENDENT OXIDOREDUCTASE DOMAIN-CONTAINING PROTEIN 1"/>
    <property type="match status" value="1"/>
</dbReference>
<dbReference type="Pfam" id="PF01266">
    <property type="entry name" value="DAO"/>
    <property type="match status" value="1"/>
</dbReference>
<evidence type="ECO:0000256" key="12">
    <source>
        <dbReference type="ARBA" id="ARBA00044150"/>
    </source>
</evidence>
<dbReference type="GO" id="GO:0000166">
    <property type="term" value="F:nucleotide binding"/>
    <property type="evidence" value="ECO:0007669"/>
    <property type="project" value="UniProtKB-KW"/>
</dbReference>
<dbReference type="PROSITE" id="PS50206">
    <property type="entry name" value="RHODANESE_3"/>
    <property type="match status" value="1"/>
</dbReference>
<keyword evidence="4" id="KW-0963">Cytoplasm</keyword>
<comment type="subcellular location">
    <subcellularLocation>
        <location evidence="3">Cytoplasm</location>
    </subcellularLocation>
</comment>
<evidence type="ECO:0000256" key="1">
    <source>
        <dbReference type="ARBA" id="ARBA00001917"/>
    </source>
</evidence>
<evidence type="ECO:0000256" key="3">
    <source>
        <dbReference type="ARBA" id="ARBA00004496"/>
    </source>
</evidence>
<evidence type="ECO:0000256" key="4">
    <source>
        <dbReference type="ARBA" id="ARBA00022490"/>
    </source>
</evidence>
<evidence type="ECO:0000256" key="11">
    <source>
        <dbReference type="ARBA" id="ARBA00044044"/>
    </source>
</evidence>
<comment type="catalytic activity">
    <reaction evidence="16">
        <text>sarcosine + (6S)-5,6,7,8-tetrahydrofolate + O2 = (6R)-5,10-methylene-5,6,7,8-tetrahydrofolate + glycine + H2O2</text>
        <dbReference type="Rhea" id="RHEA:70455"/>
        <dbReference type="ChEBI" id="CHEBI:15379"/>
        <dbReference type="ChEBI" id="CHEBI:15636"/>
        <dbReference type="ChEBI" id="CHEBI:16240"/>
        <dbReference type="ChEBI" id="CHEBI:57305"/>
        <dbReference type="ChEBI" id="CHEBI:57433"/>
        <dbReference type="ChEBI" id="CHEBI:57453"/>
        <dbReference type="EC" id="1.5.3.24"/>
    </reaction>
</comment>
<accession>A0A2R8A9K1</accession>
<evidence type="ECO:0000256" key="6">
    <source>
        <dbReference type="ARBA" id="ARBA00022643"/>
    </source>
</evidence>
<dbReference type="GO" id="GO:0005737">
    <property type="term" value="C:cytoplasm"/>
    <property type="evidence" value="ECO:0007669"/>
    <property type="project" value="UniProtKB-SubCell"/>
</dbReference>
<evidence type="ECO:0000256" key="5">
    <source>
        <dbReference type="ARBA" id="ARBA00022630"/>
    </source>
</evidence>
<dbReference type="EMBL" id="OMKW01000002">
    <property type="protein sequence ID" value="SPF28893.1"/>
    <property type="molecule type" value="Genomic_DNA"/>
</dbReference>
<evidence type="ECO:0000256" key="14">
    <source>
        <dbReference type="ARBA" id="ARBA00044295"/>
    </source>
</evidence>
<keyword evidence="7" id="KW-0547">Nucleotide-binding</keyword>
<protein>
    <recommendedName>
        <fullName evidence="12">Sarcosine oxidase subunit beta</fullName>
        <ecNumber evidence="11">1.5.3.24</ecNumber>
    </recommendedName>
    <alternativeName>
        <fullName evidence="13">Sarcosine oxidase (5,10-methylenetetrahydrofolate-forming) subunit beta</fullName>
    </alternativeName>
    <alternativeName>
        <fullName evidence="14">Tetrameric sarcosine oxidase subunit beta</fullName>
    </alternativeName>
</protein>
<sequence>MRDYGRAGHGCVGGVSGLRHEAALIESRTGGLLGIREATGIRGMAMGMRRYSAFAIAREAARYHTGWERAWRSPQPKAEYDAIIVGAGGHGLATAYYLAKNHGITNVAVVEKGWLGGGNTGRNTTIIRSNYLQPSSMAVFEKSRSLYEDLSQQLNYNIMFSPRGVLMLAQTEHEKRAWERTWHANRIAGIESELVTPERIKEIVPIIETGGPRYPVLGGLWQPRGGTARHDAVAWGYARAASAMGVDIIQQCEVTGVDRDADGVTGIQTTKGAIRTKKLCIVVAGNSGVLADMAGFRLPVESVALQALVSEPIKPCMDCVVMANTVHGYMSQSDKGEMVIGGGADGFNNYTQRGSFQHIEETVRALIETFPMISRLKMLRQWGGIVDMTGDRSPIIGTTPVPGVFINCGWGTGGFKAIPGSGWATAEMVADGAPRALAAPFSLDRFTEGRMIDESVAAAVAH</sequence>
<keyword evidence="8" id="KW-0274">FAD</keyword>
<organism evidence="18 19">
    <name type="scientific">Pontivivens insulae</name>
    <dbReference type="NCBI Taxonomy" id="1639689"/>
    <lineage>
        <taxon>Bacteria</taxon>
        <taxon>Pseudomonadati</taxon>
        <taxon>Pseudomonadota</taxon>
        <taxon>Alphaproteobacteria</taxon>
        <taxon>Rhodobacterales</taxon>
        <taxon>Paracoccaceae</taxon>
        <taxon>Pontivivens</taxon>
    </lineage>
</organism>
<evidence type="ECO:0000256" key="2">
    <source>
        <dbReference type="ARBA" id="ARBA00001974"/>
    </source>
</evidence>
<evidence type="ECO:0000256" key="9">
    <source>
        <dbReference type="ARBA" id="ARBA00023002"/>
    </source>
</evidence>
<keyword evidence="19" id="KW-1185">Reference proteome</keyword>
<keyword evidence="9 18" id="KW-0560">Oxidoreductase</keyword>
<keyword evidence="5" id="KW-0285">Flavoprotein</keyword>
<dbReference type="InterPro" id="IPR006278">
    <property type="entry name" value="SoxB"/>
</dbReference>
<dbReference type="PANTHER" id="PTHR13847">
    <property type="entry name" value="SARCOSINE DEHYDROGENASE-RELATED"/>
    <property type="match status" value="1"/>
</dbReference>
<feature type="domain" description="Rhodanese" evidence="17">
    <location>
        <begin position="83"/>
        <end position="126"/>
    </location>
</feature>
<reference evidence="18 19" key="1">
    <citation type="submission" date="2018-03" db="EMBL/GenBank/DDBJ databases">
        <authorList>
            <person name="Keele B.F."/>
        </authorList>
    </citation>
    <scope>NUCLEOTIDE SEQUENCE [LARGE SCALE GENOMIC DNA]</scope>
    <source>
        <strain evidence="18 19">CeCT 8812</strain>
    </source>
</reference>
<dbReference type="InterPro" id="IPR036188">
    <property type="entry name" value="FAD/NAD-bd_sf"/>
</dbReference>
<comment type="catalytic activity">
    <reaction evidence="15">
        <text>sarcosine + O2 + H2O = formaldehyde + glycine + H2O2</text>
        <dbReference type="Rhea" id="RHEA:13313"/>
        <dbReference type="ChEBI" id="CHEBI:15377"/>
        <dbReference type="ChEBI" id="CHEBI:15379"/>
        <dbReference type="ChEBI" id="CHEBI:16240"/>
        <dbReference type="ChEBI" id="CHEBI:16842"/>
        <dbReference type="ChEBI" id="CHEBI:57305"/>
        <dbReference type="ChEBI" id="CHEBI:57433"/>
    </reaction>
</comment>
<comment type="similarity">
    <text evidence="10">Belongs to the SoxB family.</text>
</comment>